<dbReference type="STRING" id="289377.HL41_02615"/>
<feature type="transmembrane region" description="Helical" evidence="7">
    <location>
        <begin position="69"/>
        <end position="91"/>
    </location>
</feature>
<keyword evidence="5 7" id="KW-1133">Transmembrane helix</keyword>
<dbReference type="PaxDb" id="289377-HL41_02615"/>
<proteinExistence type="inferred from homology"/>
<dbReference type="Proteomes" id="UP000028481">
    <property type="component" value="Chromosome"/>
</dbReference>
<evidence type="ECO:0000256" key="3">
    <source>
        <dbReference type="ARBA" id="ARBA00022475"/>
    </source>
</evidence>
<organism evidence="8 9">
    <name type="scientific">Thermodesulfobacterium commune DSM 2178</name>
    <dbReference type="NCBI Taxonomy" id="289377"/>
    <lineage>
        <taxon>Bacteria</taxon>
        <taxon>Pseudomonadati</taxon>
        <taxon>Thermodesulfobacteriota</taxon>
        <taxon>Thermodesulfobacteria</taxon>
        <taxon>Thermodesulfobacteriales</taxon>
        <taxon>Thermodesulfobacteriaceae</taxon>
        <taxon>Thermodesulfobacterium</taxon>
    </lineage>
</organism>
<evidence type="ECO:0000256" key="1">
    <source>
        <dbReference type="ARBA" id="ARBA00004651"/>
    </source>
</evidence>
<dbReference type="PANTHER" id="PTHR30065:SF1">
    <property type="entry name" value="SURFACE PRESENTATION OF ANTIGENS PROTEIN SPAR"/>
    <property type="match status" value="1"/>
</dbReference>
<feature type="transmembrane region" description="Helical" evidence="7">
    <location>
        <begin position="12"/>
        <end position="36"/>
    </location>
</feature>
<evidence type="ECO:0000256" key="6">
    <source>
        <dbReference type="ARBA" id="ARBA00023136"/>
    </source>
</evidence>
<keyword evidence="6 7" id="KW-0472">Membrane</keyword>
<dbReference type="PRINTS" id="PR00953">
    <property type="entry name" value="TYPE3IMRPROT"/>
</dbReference>
<keyword evidence="4 7" id="KW-0812">Transmembrane</keyword>
<dbReference type="Pfam" id="PF01311">
    <property type="entry name" value="Bac_export_1"/>
    <property type="match status" value="1"/>
</dbReference>
<gene>
    <name evidence="8" type="ORF">HL41_02615</name>
</gene>
<evidence type="ECO:0000256" key="5">
    <source>
        <dbReference type="ARBA" id="ARBA00022989"/>
    </source>
</evidence>
<dbReference type="PANTHER" id="PTHR30065">
    <property type="entry name" value="FLAGELLAR BIOSYNTHETIC PROTEIN FLIR"/>
    <property type="match status" value="1"/>
</dbReference>
<comment type="subcellular location">
    <subcellularLocation>
        <location evidence="1">Cell membrane</location>
        <topology evidence="1">Multi-pass membrane protein</topology>
    </subcellularLocation>
</comment>
<evidence type="ECO:0000256" key="4">
    <source>
        <dbReference type="ARBA" id="ARBA00022692"/>
    </source>
</evidence>
<feature type="transmembrane region" description="Helical" evidence="7">
    <location>
        <begin position="183"/>
        <end position="207"/>
    </location>
</feature>
<dbReference type="GO" id="GO:0005886">
    <property type="term" value="C:plasma membrane"/>
    <property type="evidence" value="ECO:0007669"/>
    <property type="project" value="UniProtKB-SubCell"/>
</dbReference>
<evidence type="ECO:0008006" key="10">
    <source>
        <dbReference type="Google" id="ProtNLM"/>
    </source>
</evidence>
<evidence type="ECO:0000313" key="9">
    <source>
        <dbReference type="Proteomes" id="UP000028481"/>
    </source>
</evidence>
<dbReference type="InterPro" id="IPR002010">
    <property type="entry name" value="T3SS_IM_R"/>
</dbReference>
<feature type="transmembrane region" description="Helical" evidence="7">
    <location>
        <begin position="42"/>
        <end position="60"/>
    </location>
</feature>
<dbReference type="EMBL" id="CP008796">
    <property type="protein sequence ID" value="AIH03776.1"/>
    <property type="molecule type" value="Genomic_DNA"/>
</dbReference>
<dbReference type="GO" id="GO:0006605">
    <property type="term" value="P:protein targeting"/>
    <property type="evidence" value="ECO:0007669"/>
    <property type="project" value="InterPro"/>
</dbReference>
<dbReference type="RefSeq" id="WP_038061168.1">
    <property type="nucleotide sequence ID" value="NZ_CP008796.1"/>
</dbReference>
<comment type="similarity">
    <text evidence="2">Belongs to the FliR/MopE/SpaR family.</text>
</comment>
<accession>A0A075WSD7</accession>
<dbReference type="OrthoDB" id="9797790at2"/>
<protein>
    <recommendedName>
        <fullName evidence="10">Flagellar biosynthetic protein FliR</fullName>
    </recommendedName>
</protein>
<dbReference type="KEGG" id="tcm:HL41_02615"/>
<dbReference type="HOGENOM" id="CLU_063626_2_3_0"/>
<feature type="transmembrane region" description="Helical" evidence="7">
    <location>
        <begin position="213"/>
        <end position="235"/>
    </location>
</feature>
<evidence type="ECO:0000256" key="7">
    <source>
        <dbReference type="SAM" id="Phobius"/>
    </source>
</evidence>
<keyword evidence="9" id="KW-1185">Reference proteome</keyword>
<evidence type="ECO:0000313" key="8">
    <source>
        <dbReference type="EMBL" id="AIH03776.1"/>
    </source>
</evidence>
<reference evidence="8 9" key="1">
    <citation type="journal article" date="2015" name="Genome Announc.">
        <title>Genome Sequence of a Sulfate-Reducing Thermophilic Bacterium, Thermodesulfobacterium commune DSM 2178T (Phylum Thermodesulfobacteria).</title>
        <authorList>
            <person name="Bhatnagar S."/>
            <person name="Badger J.H."/>
            <person name="Madupu R."/>
            <person name="Khouri H.M."/>
            <person name="O'Connor E.M."/>
            <person name="Robb F.T."/>
            <person name="Ward N.L."/>
            <person name="Eisen J.A."/>
        </authorList>
    </citation>
    <scope>NUCLEOTIDE SEQUENCE [LARGE SCALE GENOMIC DNA]</scope>
    <source>
        <strain evidence="8 9">DSM 2178</strain>
    </source>
</reference>
<name>A0A075WSD7_9BACT</name>
<keyword evidence="3" id="KW-1003">Cell membrane</keyword>
<feature type="transmembrane region" description="Helical" evidence="7">
    <location>
        <begin position="127"/>
        <end position="151"/>
    </location>
</feature>
<dbReference type="eggNOG" id="COG1684">
    <property type="taxonomic scope" value="Bacteria"/>
</dbReference>
<evidence type="ECO:0000256" key="2">
    <source>
        <dbReference type="ARBA" id="ARBA00009772"/>
    </source>
</evidence>
<sequence>MGLLEFIENQVFLFFLIFYRILLLFVLFPVFGAVYFPTKNKIILSLVLGLVLTPVIKINLPSSFNVYQLFLWLVSDFLFIFMVSLLFRIILAGIQVGGELVGYQMGFGITQTIDPLSGFSLPVISQFVYIIFLFVFFTFDFHHYLVSFIYYSFERIPPGSFWLDNNLGLLVVKKSRLMFDLGIRFLAPLMVLMMLVYISLAIVGRLIPQINIMFVSFPLTIGIGLIFLGLMLILLPKIMLPIFQNYFNVLHGILIYFK</sequence>
<dbReference type="AlphaFoldDB" id="A0A075WSD7"/>